<gene>
    <name evidence="2" type="ORF">FNW21_03665</name>
</gene>
<evidence type="ECO:0000256" key="1">
    <source>
        <dbReference type="SAM" id="SignalP"/>
    </source>
</evidence>
<feature type="chain" id="PRO_5021988523" description="Outer membrane protein beta-barrel domain-containing protein" evidence="1">
    <location>
        <begin position="21"/>
        <end position="280"/>
    </location>
</feature>
<sequence length="280" mass="32266">MRIKTFIILLLAMAFHTAKAQNGYAVDLNIKTEPTKNTTVNETKIGFSYEKNSHFSTLKNVLSYTNTSINYQLESYDLHNSNNHFISIENVFTFSRPINKAIQWNLTLHPTLNFQNTGTFSSFNFLGQFSLEYNVNTTKINLGVMRSTVFGQSEILPYVSLFQQINKQTFAEIGFPNSRIVYANTTRNSFSLSNNFAGTYYKLDHTTNLDENNTADRVRFSQMTTALEFQRNMDKNWYISLKTGYVFNKEYQKTTNTNTTVLDYNLNNGPTFSVGLQYKH</sequence>
<dbReference type="Proteomes" id="UP000316371">
    <property type="component" value="Unassembled WGS sequence"/>
</dbReference>
<evidence type="ECO:0000313" key="3">
    <source>
        <dbReference type="Proteomes" id="UP000316371"/>
    </source>
</evidence>
<dbReference type="EMBL" id="VJZT01000002">
    <property type="protein sequence ID" value="TRX42369.1"/>
    <property type="molecule type" value="Genomic_DNA"/>
</dbReference>
<organism evidence="2 3">
    <name type="scientific">Flavobacterium restrictum</name>
    <dbReference type="NCBI Taxonomy" id="2594428"/>
    <lineage>
        <taxon>Bacteria</taxon>
        <taxon>Pseudomonadati</taxon>
        <taxon>Bacteroidota</taxon>
        <taxon>Flavobacteriia</taxon>
        <taxon>Flavobacteriales</taxon>
        <taxon>Flavobacteriaceae</taxon>
        <taxon>Flavobacterium</taxon>
    </lineage>
</organism>
<reference evidence="2 3" key="1">
    <citation type="submission" date="2019-07" db="EMBL/GenBank/DDBJ databases">
        <title>Novel species of Flavobacterium.</title>
        <authorList>
            <person name="Liu Q."/>
            <person name="Xin Y.-H."/>
        </authorList>
    </citation>
    <scope>NUCLEOTIDE SEQUENCE [LARGE SCALE GENOMIC DNA]</scope>
    <source>
        <strain evidence="2 3">LB1R34</strain>
    </source>
</reference>
<comment type="caution">
    <text evidence="2">The sequence shown here is derived from an EMBL/GenBank/DDBJ whole genome shotgun (WGS) entry which is preliminary data.</text>
</comment>
<feature type="signal peptide" evidence="1">
    <location>
        <begin position="1"/>
        <end position="20"/>
    </location>
</feature>
<protein>
    <recommendedName>
        <fullName evidence="4">Outer membrane protein beta-barrel domain-containing protein</fullName>
    </recommendedName>
</protein>
<keyword evidence="1" id="KW-0732">Signal</keyword>
<keyword evidence="3" id="KW-1185">Reference proteome</keyword>
<accession>A0A553EBD5</accession>
<dbReference type="RefSeq" id="WP_144255375.1">
    <property type="nucleotide sequence ID" value="NZ_VJZT01000002.1"/>
</dbReference>
<name>A0A553EBD5_9FLAO</name>
<evidence type="ECO:0008006" key="4">
    <source>
        <dbReference type="Google" id="ProtNLM"/>
    </source>
</evidence>
<evidence type="ECO:0000313" key="2">
    <source>
        <dbReference type="EMBL" id="TRX42369.1"/>
    </source>
</evidence>
<dbReference type="OrthoDB" id="1375732at2"/>
<proteinExistence type="predicted"/>
<dbReference type="AlphaFoldDB" id="A0A553EBD5"/>